<keyword evidence="2" id="KW-1185">Reference proteome</keyword>
<accession>A0A330GJ46</accession>
<reference evidence="1 2" key="1">
    <citation type="submission" date="2018-07" db="EMBL/GenBank/DDBJ databases">
        <title>Diversity of Mesorhizobium strains in Brazil.</title>
        <authorList>
            <person name="Helene L.C.F."/>
            <person name="Dall'Agnol R."/>
            <person name="Delamuta J.R.M."/>
            <person name="Hungria M."/>
        </authorList>
    </citation>
    <scope>NUCLEOTIDE SEQUENCE [LARGE SCALE GENOMIC DNA]</scope>
    <source>
        <strain evidence="1 2">CNPSo 3140</strain>
    </source>
</reference>
<sequence length="67" mass="7671">MIAKEEDYRTNRADYLLAAKKGRATADDDRNELLAREMCQRDWRLAALAANPCNSLPEPRKPTRPVL</sequence>
<gene>
    <name evidence="1" type="ORF">DPM35_29035</name>
</gene>
<dbReference type="Proteomes" id="UP000251956">
    <property type="component" value="Unassembled WGS sequence"/>
</dbReference>
<evidence type="ECO:0000313" key="1">
    <source>
        <dbReference type="EMBL" id="RAZ72393.1"/>
    </source>
</evidence>
<dbReference type="RefSeq" id="WP_112130818.1">
    <property type="nucleotide sequence ID" value="NZ_QMBQ01000011.1"/>
</dbReference>
<dbReference type="AlphaFoldDB" id="A0A330GJ46"/>
<dbReference type="OrthoDB" id="8091714at2"/>
<organism evidence="1 2">
    <name type="scientific">Mesorhizobium atlanticum</name>
    <dbReference type="NCBI Taxonomy" id="2233532"/>
    <lineage>
        <taxon>Bacteria</taxon>
        <taxon>Pseudomonadati</taxon>
        <taxon>Pseudomonadota</taxon>
        <taxon>Alphaproteobacteria</taxon>
        <taxon>Hyphomicrobiales</taxon>
        <taxon>Phyllobacteriaceae</taxon>
        <taxon>Mesorhizobium</taxon>
    </lineage>
</organism>
<comment type="caution">
    <text evidence="1">The sequence shown here is derived from an EMBL/GenBank/DDBJ whole genome shotgun (WGS) entry which is preliminary data.</text>
</comment>
<name>A0A330GJ46_9HYPH</name>
<dbReference type="EMBL" id="QMBQ01000011">
    <property type="protein sequence ID" value="RAZ72393.1"/>
    <property type="molecule type" value="Genomic_DNA"/>
</dbReference>
<proteinExistence type="predicted"/>
<evidence type="ECO:0000313" key="2">
    <source>
        <dbReference type="Proteomes" id="UP000251956"/>
    </source>
</evidence>
<protein>
    <submittedName>
        <fullName evidence="1">Uncharacterized protein</fullName>
    </submittedName>
</protein>